<dbReference type="EMBL" id="REGN01009722">
    <property type="protein sequence ID" value="RNA00487.1"/>
    <property type="molecule type" value="Genomic_DNA"/>
</dbReference>
<keyword evidence="2" id="KW-1185">Reference proteome</keyword>
<evidence type="ECO:0000313" key="2">
    <source>
        <dbReference type="Proteomes" id="UP000276133"/>
    </source>
</evidence>
<protein>
    <submittedName>
        <fullName evidence="1">Uncharacterized protein</fullName>
    </submittedName>
</protein>
<comment type="caution">
    <text evidence="1">The sequence shown here is derived from an EMBL/GenBank/DDBJ whole genome shotgun (WGS) entry which is preliminary data.</text>
</comment>
<name>A0A3M7PMZ2_BRAPC</name>
<proteinExistence type="predicted"/>
<dbReference type="AlphaFoldDB" id="A0A3M7PMZ2"/>
<organism evidence="1 2">
    <name type="scientific">Brachionus plicatilis</name>
    <name type="common">Marine rotifer</name>
    <name type="synonym">Brachionus muelleri</name>
    <dbReference type="NCBI Taxonomy" id="10195"/>
    <lineage>
        <taxon>Eukaryota</taxon>
        <taxon>Metazoa</taxon>
        <taxon>Spiralia</taxon>
        <taxon>Gnathifera</taxon>
        <taxon>Rotifera</taxon>
        <taxon>Eurotatoria</taxon>
        <taxon>Monogononta</taxon>
        <taxon>Pseudotrocha</taxon>
        <taxon>Ploima</taxon>
        <taxon>Brachionidae</taxon>
        <taxon>Brachionus</taxon>
    </lineage>
</organism>
<accession>A0A3M7PMZ2</accession>
<dbReference type="Proteomes" id="UP000276133">
    <property type="component" value="Unassembled WGS sequence"/>
</dbReference>
<reference evidence="1 2" key="1">
    <citation type="journal article" date="2018" name="Sci. Rep.">
        <title>Genomic signatures of local adaptation to the degree of environmental predictability in rotifers.</title>
        <authorList>
            <person name="Franch-Gras L."/>
            <person name="Hahn C."/>
            <person name="Garcia-Roger E.M."/>
            <person name="Carmona M.J."/>
            <person name="Serra M."/>
            <person name="Gomez A."/>
        </authorList>
    </citation>
    <scope>NUCLEOTIDE SEQUENCE [LARGE SCALE GENOMIC DNA]</scope>
    <source>
        <strain evidence="1">HYR1</strain>
    </source>
</reference>
<sequence length="82" mass="9769">MSINLFFYVLAKSVIISTFRQVNLEKIIFDKLNFIKPPDYFLFEENLHRSSFEWDLLIDAFVITLEQPSSLAVRKITPRNWT</sequence>
<evidence type="ECO:0000313" key="1">
    <source>
        <dbReference type="EMBL" id="RNA00487.1"/>
    </source>
</evidence>
<gene>
    <name evidence="1" type="ORF">BpHYR1_003026</name>
</gene>